<evidence type="ECO:0000313" key="1">
    <source>
        <dbReference type="EMBL" id="MDH5159864.1"/>
    </source>
</evidence>
<organism evidence="1 2">
    <name type="scientific">Heyndrickxia oleronia</name>
    <dbReference type="NCBI Taxonomy" id="38875"/>
    <lineage>
        <taxon>Bacteria</taxon>
        <taxon>Bacillati</taxon>
        <taxon>Bacillota</taxon>
        <taxon>Bacilli</taxon>
        <taxon>Bacillales</taxon>
        <taxon>Bacillaceae</taxon>
        <taxon>Heyndrickxia</taxon>
    </lineage>
</organism>
<proteinExistence type="predicted"/>
<evidence type="ECO:0008006" key="3">
    <source>
        <dbReference type="Google" id="ProtNLM"/>
    </source>
</evidence>
<protein>
    <recommendedName>
        <fullName evidence="3">PD(D/E)XK endonuclease domain-containing protein</fullName>
    </recommendedName>
</protein>
<dbReference type="InterPro" id="IPR011856">
    <property type="entry name" value="tRNA_endonuc-like_dom_sf"/>
</dbReference>
<reference evidence="1" key="1">
    <citation type="submission" date="2023-03" db="EMBL/GenBank/DDBJ databases">
        <title>Bacterial isolates from washroom surfaces on a university campus.</title>
        <authorList>
            <person name="Holman D.B."/>
            <person name="Gzyl K.E."/>
            <person name="Taheri A.E."/>
        </authorList>
    </citation>
    <scope>NUCLEOTIDE SEQUENCE</scope>
    <source>
        <strain evidence="1">RD03</strain>
    </source>
</reference>
<dbReference type="Proteomes" id="UP001159179">
    <property type="component" value="Unassembled WGS sequence"/>
</dbReference>
<sequence length="127" mass="14306">MAHETQITGAISELTAAKLLMESLGYEVAKPLVPEVYDYLARDPANGEAYRIQVKTLRVRTDRDNALVVYARKGNGKPYTPAEVDYIIGVDGNRAFMFECEGLTEYWSTEQSAKKRWIELKTEAEAV</sequence>
<dbReference type="RefSeq" id="WP_280615702.1">
    <property type="nucleotide sequence ID" value="NZ_JAROYP010000001.1"/>
</dbReference>
<comment type="caution">
    <text evidence="1">The sequence shown here is derived from an EMBL/GenBank/DDBJ whole genome shotgun (WGS) entry which is preliminary data.</text>
</comment>
<dbReference type="AlphaFoldDB" id="A0AAW6SMA0"/>
<gene>
    <name evidence="1" type="ORF">P5X88_02885</name>
</gene>
<dbReference type="Gene3D" id="3.40.1350.10">
    <property type="match status" value="1"/>
</dbReference>
<dbReference type="EMBL" id="JAROYP010000001">
    <property type="protein sequence ID" value="MDH5159864.1"/>
    <property type="molecule type" value="Genomic_DNA"/>
</dbReference>
<evidence type="ECO:0000313" key="2">
    <source>
        <dbReference type="Proteomes" id="UP001159179"/>
    </source>
</evidence>
<accession>A0AAW6SMA0</accession>
<name>A0AAW6SMA0_9BACI</name>
<dbReference type="GO" id="GO:0003676">
    <property type="term" value="F:nucleic acid binding"/>
    <property type="evidence" value="ECO:0007669"/>
    <property type="project" value="InterPro"/>
</dbReference>